<evidence type="ECO:0000313" key="2">
    <source>
        <dbReference type="Proteomes" id="UP000050471"/>
    </source>
</evidence>
<dbReference type="InterPro" id="IPR027417">
    <property type="entry name" value="P-loop_NTPase"/>
</dbReference>
<dbReference type="EMBL" id="LKBA01000001">
    <property type="protein sequence ID" value="KPN64725.1"/>
    <property type="molecule type" value="Genomic_DNA"/>
</dbReference>
<dbReference type="SUPFAM" id="SSF52540">
    <property type="entry name" value="P-loop containing nucleoside triphosphate hydrolases"/>
    <property type="match status" value="1"/>
</dbReference>
<proteinExistence type="predicted"/>
<dbReference type="STRING" id="154981.AKJ29_05635"/>
<comment type="caution">
    <text evidence="1">The sequence shown here is derived from an EMBL/GenBank/DDBJ whole genome shotgun (WGS) entry which is preliminary data.</text>
</comment>
<reference evidence="1 2" key="1">
    <citation type="submission" date="2015-09" db="EMBL/GenBank/DDBJ databases">
        <title>Draft genome sequence of Aliiroseovarius crassostreae CV919-312TSm, the causative agent of Roseovarius Oyster Disease (formerly Juvenile Oyster Disease).</title>
        <authorList>
            <person name="Kessner L."/>
            <person name="Spinard E."/>
            <person name="Nelson D."/>
        </authorList>
    </citation>
    <scope>NUCLEOTIDE SEQUENCE [LARGE SCALE GENOMIC DNA]</scope>
    <source>
        <strain evidence="1 2">CV919-312</strain>
    </source>
</reference>
<evidence type="ECO:0000313" key="1">
    <source>
        <dbReference type="EMBL" id="KPN64725.1"/>
    </source>
</evidence>
<sequence>MARNFDCFIIFAEMRTGSNFLESNLDQYPGLKCYGEAFNPYFMVSPKTDSLFGVSTRERDRDPMRLLEAMKEGTEGIPGFRFFHDHDPRVFEALIDDPRCAKVVLTRNHVESYVSRRIANETDQWQLNNVNDVIKKRARFLGWEFERLYYRMKDFQLTIKGRLQRSGQTAFYIDYNDAQDLDVVNGLARYLGEEHQLSAFSGKFKKQNPETIEDKVTNFEMVEQTVQRIDIFDLYRIPNFETGRPPAVTTYVSSDAMRAVFMPIKGAPAASIVHWMNCFGDTSTDFTQKALRQWKRQHKGHRTFTVLRHPVARLHTVFCRHLVAEGPETYHEIKAALRQSYGVDLPDGAPDERWTLEEHKRVFSQFIDFVDRNLKGQTGIRVDAAWASQTAVVQGFAGFALPDHLLREDQLTQGLRGLKDELGIDDSPFPEAEQADQPFALAQVYDTDLEQKLRKTYQRDYMMFGFKPWGK</sequence>
<dbReference type="InterPro" id="IPR005331">
    <property type="entry name" value="Sulfotransferase"/>
</dbReference>
<accession>A0A0P7J0Q5</accession>
<gene>
    <name evidence="1" type="ORF">AKJ29_05635</name>
</gene>
<dbReference type="OrthoDB" id="7802556at2"/>
<dbReference type="GO" id="GO:0016020">
    <property type="term" value="C:membrane"/>
    <property type="evidence" value="ECO:0007669"/>
    <property type="project" value="InterPro"/>
</dbReference>
<dbReference type="AlphaFoldDB" id="A0A0P7J0Q5"/>
<organism evidence="1 2">
    <name type="scientific">Aliiroseovarius crassostreae</name>
    <dbReference type="NCBI Taxonomy" id="154981"/>
    <lineage>
        <taxon>Bacteria</taxon>
        <taxon>Pseudomonadati</taxon>
        <taxon>Pseudomonadota</taxon>
        <taxon>Alphaproteobacteria</taxon>
        <taxon>Rhodobacterales</taxon>
        <taxon>Paracoccaceae</taxon>
        <taxon>Aliiroseovarius</taxon>
    </lineage>
</organism>
<evidence type="ECO:0008006" key="3">
    <source>
        <dbReference type="Google" id="ProtNLM"/>
    </source>
</evidence>
<dbReference type="RefSeq" id="WP_055187203.1">
    <property type="nucleotide sequence ID" value="NZ_FPBS01000015.1"/>
</dbReference>
<keyword evidence="2" id="KW-1185">Reference proteome</keyword>
<dbReference type="Pfam" id="PF03567">
    <property type="entry name" value="Sulfotransfer_2"/>
    <property type="match status" value="1"/>
</dbReference>
<dbReference type="Gene3D" id="3.40.50.300">
    <property type="entry name" value="P-loop containing nucleotide triphosphate hydrolases"/>
    <property type="match status" value="1"/>
</dbReference>
<dbReference type="GO" id="GO:0008146">
    <property type="term" value="F:sulfotransferase activity"/>
    <property type="evidence" value="ECO:0007669"/>
    <property type="project" value="InterPro"/>
</dbReference>
<name>A0A0P7J0Q5_9RHOB</name>
<dbReference type="Proteomes" id="UP000050471">
    <property type="component" value="Unassembled WGS sequence"/>
</dbReference>
<protein>
    <recommendedName>
        <fullName evidence="3">Nodulation protein NodH</fullName>
    </recommendedName>
</protein>